<accession>A0A7T0M188</accession>
<reference evidence="2 3" key="1">
    <citation type="submission" date="2020-11" db="EMBL/GenBank/DDBJ databases">
        <authorList>
            <person name="Asamoah-Frimpong E.A."/>
            <person name="Attaran A."/>
            <person name="Berhane B."/>
            <person name="Boone B.K."/>
            <person name="Cesta G."/>
            <person name="Chorbajian C."/>
            <person name="Cowan J.T."/>
            <person name="Datu D.V."/>
            <person name="Der L."/>
            <person name="Egbunine A.O."/>
            <person name="Giampietro H."/>
            <person name="Gunnison R.P."/>
            <person name="Joseph M.A."/>
            <person name="Kiewe T."/>
            <person name="Oboh E.C."/>
            <person name="O'Neill K."/>
            <person name="Oxlaj J.A."/>
            <person name="Patel A.K."/>
            <person name="Saqaf K."/>
            <person name="Vuong K."/>
            <person name="Walker C."/>
            <person name="Wikina T."/>
            <person name="Yan T."/>
            <person name="Avazpour P."/>
            <person name="Kim F.M."/>
            <person name="Mason K.J."/>
            <person name="Nguyen D.A."/>
            <person name="Pettit S.M."/>
            <person name="Zhou O.J."/>
            <person name="Brissett D.L."/>
            <person name="Gualtieri C."/>
            <person name="Hufford T.M."/>
            <person name="Ko J.M."/>
            <person name="Novak J.K."/>
            <person name="Smith Z.M."/>
            <person name="Erill I."/>
            <person name="Caruso S.M."/>
            <person name="Garlena R.A."/>
            <person name="Russell D.A."/>
            <person name="Pope W.H."/>
            <person name="Jacobs-Sera D."/>
            <person name="Hatfull G.F."/>
        </authorList>
    </citation>
    <scope>NUCLEOTIDE SEQUENCE [LARGE SCALE GENOMIC DNA]</scope>
</reference>
<proteinExistence type="predicted"/>
<dbReference type="Proteomes" id="UP000595090">
    <property type="component" value="Segment"/>
</dbReference>
<keyword evidence="3" id="KW-1185">Reference proteome</keyword>
<dbReference type="GeneID" id="80020367"/>
<organism evidence="2 3">
    <name type="scientific">Streptomyces phage TurkishDelight</name>
    <dbReference type="NCBI Taxonomy" id="2793708"/>
    <lineage>
        <taxon>Viruses</taxon>
        <taxon>Duplodnaviria</taxon>
        <taxon>Heunggongvirae</taxon>
        <taxon>Uroviricota</taxon>
        <taxon>Caudoviricetes</taxon>
        <taxon>Dolmabahcevirus</taxon>
        <taxon>Dolmabahcevirus turkishdelight</taxon>
    </lineage>
</organism>
<evidence type="ECO:0000313" key="2">
    <source>
        <dbReference type="EMBL" id="QPL14110.1"/>
    </source>
</evidence>
<feature type="region of interest" description="Disordered" evidence="1">
    <location>
        <begin position="23"/>
        <end position="46"/>
    </location>
</feature>
<dbReference type="EMBL" id="MW291017">
    <property type="protein sequence ID" value="QPL14110.1"/>
    <property type="molecule type" value="Genomic_DNA"/>
</dbReference>
<sequence>MNHPDTSPDREAELRRIAAITCDQDRGEDPFAWSELPPPPRDTRPR</sequence>
<evidence type="ECO:0000313" key="3">
    <source>
        <dbReference type="Proteomes" id="UP000595090"/>
    </source>
</evidence>
<protein>
    <submittedName>
        <fullName evidence="2">Uncharacterized protein</fullName>
    </submittedName>
</protein>
<name>A0A7T0M188_9CAUD</name>
<dbReference type="KEGG" id="vg:80020367"/>
<gene>
    <name evidence="2" type="primary">81</name>
    <name evidence="2" type="ORF">SEA_TURKISHDELIGHT_81</name>
</gene>
<dbReference type="RefSeq" id="YP_010755697.1">
    <property type="nucleotide sequence ID" value="NC_073473.1"/>
</dbReference>
<evidence type="ECO:0000256" key="1">
    <source>
        <dbReference type="SAM" id="MobiDB-lite"/>
    </source>
</evidence>